<feature type="domain" description="ABC transmembrane type-1" evidence="9">
    <location>
        <begin position="384"/>
        <end position="574"/>
    </location>
</feature>
<feature type="transmembrane region" description="Helical" evidence="7">
    <location>
        <begin position="1038"/>
        <end position="1060"/>
    </location>
</feature>
<evidence type="ECO:0000256" key="7">
    <source>
        <dbReference type="RuleBase" id="RU363032"/>
    </source>
</evidence>
<comment type="similarity">
    <text evidence="7">Belongs to the binding-protein-dependent transport system permease family.</text>
</comment>
<feature type="transmembrane region" description="Helical" evidence="7">
    <location>
        <begin position="494"/>
        <end position="517"/>
    </location>
</feature>
<dbReference type="PATRIC" id="fig|937777.3.peg.3429"/>
<keyword evidence="5 7" id="KW-1133">Transmembrane helix</keyword>
<feature type="transmembrane region" description="Helical" evidence="7">
    <location>
        <begin position="837"/>
        <end position="855"/>
    </location>
</feature>
<evidence type="ECO:0000256" key="6">
    <source>
        <dbReference type="ARBA" id="ARBA00023136"/>
    </source>
</evidence>
<sequence>MSPSKTVRTPYRTGFSRGGFSWSAYALIAPFFGLTLAFGIFPLLFSLYISFCDWNPLSGVSKIRWDGLWAYQYIATDPFYWPALWRSLSTGLAASVPQHLIAIPLAFALHLVYRRSQGVLGTVLFLPYVTSPMAAGGAIGLVFLIVYRPLEALVGALSSLPALGAFIPQLDQSLAYNAITQLWITLGWNILLYLMALGTVPPSLYEAAKVDGANLGWQFRAIALPLMRPMIFVAFTISFLQGVQANVFQPAFAGLRETTLPGYVFRTGFFEMDFGLAAAQTWTFFAAVLMVVFLVYLLIGRHFTSLDVSAHGEADPGALHLHKATVVVLKLVLAVAIAVSVLPVLSVILGLTRSGENIPLAIGQEFQNNYADLMGRVPDFWRNIWNTTYVSVLAALGAMLTSSLAGFAFALLEFRYRRALYAAVLCIMLFPSALNIIPTTMVMHVLGWMDQARAMWLPATASAFGIFLTRQYLASAVPGSIIEAARMDGAGTGLIYRKMILPLAQPVLVLIGLLTFIGTWNSSMNALAVFKQPETQLILQAMSTVIRPDGDGTGAFRFGVALATIPTLLVFMVTAHQVKRGMNLSSTAPTNAKRPVLPRRFPYPRTAVASGHPAERLLFGADGVRAVACLMVIAHHLAQRLDQSAQPRLLQEVQAFVLTGHVGVSAFFVLSGMLLSLPFWRRYLTGQPSPGLREYFRRRALRILPGFYASLALSVLLSVAFVQSAEQPWLRLVSAATFTSAFHYLTFFPADLNGPLWSIGFEVVCYALMPLGMLVLFRGLPQRGLAWALLYWLGVLALAMLLHQWILANLVPSPFARGWEYGIVGGAKYWMPRYNPVGLFGHYVFGVLAAGLIAHGQLSATPRHIRYDLLAVGAAVGVLMLLWLARRLPDFALSIGDQPYFFPYFPLLVAALLASLPFSRVVGRAFDNTFFRFTARVSFGLYIWHYLILELIRLLHQPRYGYMGIQDLTHFAGLTVAALLLAYGAAFLSYRHIEEPFLPKGPAFVAATGRSTRPSVVPSAPAATEGSPDPLSDSRGPVVGLPVAILALAVIALVGGGVWLTASPRAARGAQLIALIQNLTADPRSLPVKSVDERELFRYEKTRLGTTALVWHDPQEWWLEVEAPLFVIDDIAPQRRLLSREADLERFEIMAGPLAGHIVTRDAMEVNVYSKRFYRIHQP</sequence>
<feature type="transmembrane region" description="Helical" evidence="7">
    <location>
        <begin position="92"/>
        <end position="113"/>
    </location>
</feature>
<dbReference type="Pfam" id="PF00528">
    <property type="entry name" value="BPD_transp_1"/>
    <property type="match status" value="1"/>
</dbReference>
<feature type="domain" description="ABC transmembrane type-1" evidence="9">
    <location>
        <begin position="84"/>
        <end position="295"/>
    </location>
</feature>
<feature type="transmembrane region" description="Helical" evidence="7">
    <location>
        <begin position="655"/>
        <end position="680"/>
    </location>
</feature>
<proteinExistence type="inferred from homology"/>
<dbReference type="HOGENOM" id="CLU_273180_0_0_0"/>
<dbReference type="InterPro" id="IPR002656">
    <property type="entry name" value="Acyl_transf_3_dom"/>
</dbReference>
<feature type="transmembrane region" description="Helical" evidence="7">
    <location>
        <begin position="279"/>
        <end position="299"/>
    </location>
</feature>
<feature type="transmembrane region" description="Helical" evidence="7">
    <location>
        <begin position="789"/>
        <end position="807"/>
    </location>
</feature>
<dbReference type="GO" id="GO:0016747">
    <property type="term" value="F:acyltransferase activity, transferring groups other than amino-acyl groups"/>
    <property type="evidence" value="ECO:0007669"/>
    <property type="project" value="InterPro"/>
</dbReference>
<protein>
    <submittedName>
        <fullName evidence="10">ABC-type sugar transport system, permease component</fullName>
    </submittedName>
</protein>
<reference evidence="11" key="1">
    <citation type="submission" date="2012-03" db="EMBL/GenBank/DDBJ databases">
        <title>Complete sequence of chromosome of Deinococcus peraridilitoris DSM 19664.</title>
        <authorList>
            <person name="Lucas S."/>
            <person name="Copeland A."/>
            <person name="Lapidus A."/>
            <person name="Glavina del Rio T."/>
            <person name="Dalin E."/>
            <person name="Tice H."/>
            <person name="Bruce D."/>
            <person name="Goodwin L."/>
            <person name="Pitluck S."/>
            <person name="Peters L."/>
            <person name="Mikhailova N."/>
            <person name="Lu M."/>
            <person name="Kyrpides N."/>
            <person name="Mavromatis K."/>
            <person name="Ivanova N."/>
            <person name="Brettin T."/>
            <person name="Detter J.C."/>
            <person name="Han C."/>
            <person name="Larimer F."/>
            <person name="Land M."/>
            <person name="Hauser L."/>
            <person name="Markowitz V."/>
            <person name="Cheng J.-F."/>
            <person name="Hugenholtz P."/>
            <person name="Woyke T."/>
            <person name="Wu D."/>
            <person name="Pukall R."/>
            <person name="Steenblock K."/>
            <person name="Brambilla E."/>
            <person name="Klenk H.-P."/>
            <person name="Eisen J.A."/>
        </authorList>
    </citation>
    <scope>NUCLEOTIDE SEQUENCE [LARGE SCALE GENOMIC DNA]</scope>
    <source>
        <strain evidence="11">DSM 19664 / LMG 22246 / CIP 109416 / KR-200</strain>
    </source>
</reference>
<feature type="transmembrane region" description="Helical" evidence="7">
    <location>
        <begin position="700"/>
        <end position="722"/>
    </location>
</feature>
<dbReference type="GO" id="GO:0055085">
    <property type="term" value="P:transmembrane transport"/>
    <property type="evidence" value="ECO:0007669"/>
    <property type="project" value="InterPro"/>
</dbReference>
<feature type="transmembrane region" description="Helical" evidence="7">
    <location>
        <begin position="419"/>
        <end position="443"/>
    </location>
</feature>
<dbReference type="eggNOG" id="COG0395">
    <property type="taxonomic scope" value="Bacteria"/>
</dbReference>
<dbReference type="EMBL" id="CP003382">
    <property type="protein sequence ID" value="AFZ68850.1"/>
    <property type="molecule type" value="Genomic_DNA"/>
</dbReference>
<evidence type="ECO:0000256" key="4">
    <source>
        <dbReference type="ARBA" id="ARBA00022692"/>
    </source>
</evidence>
<keyword evidence="11" id="KW-1185">Reference proteome</keyword>
<accession>L0A718</accession>
<evidence type="ECO:0000259" key="9">
    <source>
        <dbReference type="PROSITE" id="PS50928"/>
    </source>
</evidence>
<gene>
    <name evidence="10" type="ordered locus">Deipe_3414</name>
</gene>
<dbReference type="STRING" id="937777.Deipe_3414"/>
<keyword evidence="4 7" id="KW-0812">Transmembrane</keyword>
<feature type="region of interest" description="Disordered" evidence="8">
    <location>
        <begin position="1012"/>
        <end position="1033"/>
    </location>
</feature>
<dbReference type="OrthoDB" id="53409at2"/>
<dbReference type="CDD" id="cd06261">
    <property type="entry name" value="TM_PBP2"/>
    <property type="match status" value="2"/>
</dbReference>
<dbReference type="Pfam" id="PF01757">
    <property type="entry name" value="Acyl_transf_3"/>
    <property type="match status" value="1"/>
</dbReference>
<dbReference type="SUPFAM" id="SSF161098">
    <property type="entry name" value="MetI-like"/>
    <property type="match status" value="2"/>
</dbReference>
<organism evidence="10 11">
    <name type="scientific">Deinococcus peraridilitoris (strain DSM 19664 / LMG 22246 / CIP 109416 / KR-200)</name>
    <dbReference type="NCBI Taxonomy" id="937777"/>
    <lineage>
        <taxon>Bacteria</taxon>
        <taxon>Thermotogati</taxon>
        <taxon>Deinococcota</taxon>
        <taxon>Deinococci</taxon>
        <taxon>Deinococcales</taxon>
        <taxon>Deinococcaceae</taxon>
        <taxon>Deinococcus</taxon>
    </lineage>
</organism>
<evidence type="ECO:0000313" key="10">
    <source>
        <dbReference type="EMBL" id="AFZ68850.1"/>
    </source>
</evidence>
<dbReference type="AlphaFoldDB" id="L0A718"/>
<evidence type="ECO:0000313" key="11">
    <source>
        <dbReference type="Proteomes" id="UP000010467"/>
    </source>
</evidence>
<evidence type="ECO:0000256" key="8">
    <source>
        <dbReference type="SAM" id="MobiDB-lite"/>
    </source>
</evidence>
<dbReference type="KEGG" id="dpd:Deipe_3414"/>
<dbReference type="PROSITE" id="PS50928">
    <property type="entry name" value="ABC_TM1"/>
    <property type="match status" value="2"/>
</dbReference>
<dbReference type="eggNOG" id="COG1175">
    <property type="taxonomic scope" value="Bacteria"/>
</dbReference>
<evidence type="ECO:0000256" key="3">
    <source>
        <dbReference type="ARBA" id="ARBA00022475"/>
    </source>
</evidence>
<dbReference type="InterPro" id="IPR000515">
    <property type="entry name" value="MetI-like"/>
</dbReference>
<feature type="transmembrane region" description="Helical" evidence="7">
    <location>
        <begin position="455"/>
        <end position="473"/>
    </location>
</feature>
<feature type="transmembrane region" description="Helical" evidence="7">
    <location>
        <begin position="756"/>
        <end position="777"/>
    </location>
</feature>
<evidence type="ECO:0000256" key="2">
    <source>
        <dbReference type="ARBA" id="ARBA00022448"/>
    </source>
</evidence>
<feature type="transmembrane region" description="Helical" evidence="7">
    <location>
        <begin position="20"/>
        <end position="49"/>
    </location>
</feature>
<keyword evidence="6 7" id="KW-0472">Membrane</keyword>
<keyword evidence="2 7" id="KW-0813">Transport</keyword>
<dbReference type="PANTHER" id="PTHR43744">
    <property type="entry name" value="ABC TRANSPORTER PERMEASE PROTEIN MG189-RELATED-RELATED"/>
    <property type="match status" value="1"/>
</dbReference>
<evidence type="ECO:0000256" key="1">
    <source>
        <dbReference type="ARBA" id="ARBA00004651"/>
    </source>
</evidence>
<feature type="transmembrane region" description="Helical" evidence="7">
    <location>
        <begin position="900"/>
        <end position="918"/>
    </location>
</feature>
<dbReference type="eggNOG" id="COG1835">
    <property type="taxonomic scope" value="Bacteria"/>
</dbReference>
<keyword evidence="3" id="KW-1003">Cell membrane</keyword>
<dbReference type="InterPro" id="IPR035906">
    <property type="entry name" value="MetI-like_sf"/>
</dbReference>
<feature type="transmembrane region" description="Helical" evidence="7">
    <location>
        <begin position="968"/>
        <end position="990"/>
    </location>
</feature>
<dbReference type="Proteomes" id="UP000010467">
    <property type="component" value="Chromosome"/>
</dbReference>
<evidence type="ECO:0000256" key="5">
    <source>
        <dbReference type="ARBA" id="ARBA00022989"/>
    </source>
</evidence>
<dbReference type="PANTHER" id="PTHR43744:SF8">
    <property type="entry name" value="SN-GLYCEROL-3-PHOSPHATE TRANSPORT SYSTEM PERMEASE PROTEIN UGPE"/>
    <property type="match status" value="1"/>
</dbReference>
<dbReference type="RefSeq" id="WP_015237148.1">
    <property type="nucleotide sequence ID" value="NC_019793.1"/>
</dbReference>
<keyword evidence="10" id="KW-0762">Sugar transport</keyword>
<feature type="transmembrane region" description="Helical" evidence="7">
    <location>
        <begin position="327"/>
        <end position="351"/>
    </location>
</feature>
<dbReference type="Gene3D" id="1.10.3720.10">
    <property type="entry name" value="MetI-like"/>
    <property type="match status" value="2"/>
</dbReference>
<dbReference type="GO" id="GO:0005886">
    <property type="term" value="C:plasma membrane"/>
    <property type="evidence" value="ECO:0007669"/>
    <property type="project" value="UniProtKB-SubCell"/>
</dbReference>
<feature type="transmembrane region" description="Helical" evidence="7">
    <location>
        <begin position="182"/>
        <end position="200"/>
    </location>
</feature>
<feature type="transmembrane region" description="Helical" evidence="7">
    <location>
        <begin position="867"/>
        <end position="885"/>
    </location>
</feature>
<feature type="transmembrane region" description="Helical" evidence="7">
    <location>
        <begin position="729"/>
        <end position="750"/>
    </location>
</feature>
<comment type="subcellular location">
    <subcellularLocation>
        <location evidence="1 7">Cell membrane</location>
        <topology evidence="1 7">Multi-pass membrane protein</topology>
    </subcellularLocation>
</comment>
<feature type="transmembrane region" description="Helical" evidence="7">
    <location>
        <begin position="555"/>
        <end position="575"/>
    </location>
</feature>
<feature type="transmembrane region" description="Helical" evidence="7">
    <location>
        <begin position="125"/>
        <end position="146"/>
    </location>
</feature>
<name>L0A718_DEIPD</name>
<feature type="transmembrane region" description="Helical" evidence="7">
    <location>
        <begin position="389"/>
        <end position="412"/>
    </location>
</feature>